<feature type="compositionally biased region" description="Basic and acidic residues" evidence="1">
    <location>
        <begin position="111"/>
        <end position="173"/>
    </location>
</feature>
<dbReference type="InterPro" id="IPR013083">
    <property type="entry name" value="Znf_RING/FYVE/PHD"/>
</dbReference>
<keyword evidence="3" id="KW-1185">Reference proteome</keyword>
<dbReference type="EMBL" id="CAMPGE010010128">
    <property type="protein sequence ID" value="CAI2368984.1"/>
    <property type="molecule type" value="Genomic_DNA"/>
</dbReference>
<name>A0AAD1UHP9_EUPCR</name>
<comment type="caution">
    <text evidence="2">The sequence shown here is derived from an EMBL/GenBank/DDBJ whole genome shotgun (WGS) entry which is preliminary data.</text>
</comment>
<feature type="compositionally biased region" description="Polar residues" evidence="1">
    <location>
        <begin position="174"/>
        <end position="188"/>
    </location>
</feature>
<feature type="compositionally biased region" description="Pro residues" evidence="1">
    <location>
        <begin position="213"/>
        <end position="228"/>
    </location>
</feature>
<dbReference type="AlphaFoldDB" id="A0AAD1UHP9"/>
<evidence type="ECO:0000256" key="1">
    <source>
        <dbReference type="SAM" id="MobiDB-lite"/>
    </source>
</evidence>
<feature type="region of interest" description="Disordered" evidence="1">
    <location>
        <begin position="108"/>
        <end position="263"/>
    </location>
</feature>
<reference evidence="2" key="1">
    <citation type="submission" date="2023-07" db="EMBL/GenBank/DDBJ databases">
        <authorList>
            <consortium name="AG Swart"/>
            <person name="Singh M."/>
            <person name="Singh A."/>
            <person name="Seah K."/>
            <person name="Emmerich C."/>
        </authorList>
    </citation>
    <scope>NUCLEOTIDE SEQUENCE</scope>
    <source>
        <strain evidence="2">DP1</strain>
    </source>
</reference>
<feature type="compositionally biased region" description="Polar residues" evidence="1">
    <location>
        <begin position="251"/>
        <end position="260"/>
    </location>
</feature>
<dbReference type="Gene3D" id="3.30.40.10">
    <property type="entry name" value="Zinc/RING finger domain, C3HC4 (zinc finger)"/>
    <property type="match status" value="1"/>
</dbReference>
<proteinExistence type="predicted"/>
<evidence type="ECO:0008006" key="4">
    <source>
        <dbReference type="Google" id="ProtNLM"/>
    </source>
</evidence>
<evidence type="ECO:0000313" key="2">
    <source>
        <dbReference type="EMBL" id="CAI2368984.1"/>
    </source>
</evidence>
<gene>
    <name evidence="2" type="ORF">ECRASSUSDP1_LOCUS10280</name>
</gene>
<dbReference type="SUPFAM" id="SSF57850">
    <property type="entry name" value="RING/U-box"/>
    <property type="match status" value="1"/>
</dbReference>
<organism evidence="2 3">
    <name type="scientific">Euplotes crassus</name>
    <dbReference type="NCBI Taxonomy" id="5936"/>
    <lineage>
        <taxon>Eukaryota</taxon>
        <taxon>Sar</taxon>
        <taxon>Alveolata</taxon>
        <taxon>Ciliophora</taxon>
        <taxon>Intramacronucleata</taxon>
        <taxon>Spirotrichea</taxon>
        <taxon>Hypotrichia</taxon>
        <taxon>Euplotida</taxon>
        <taxon>Euplotidae</taxon>
        <taxon>Moneuplotes</taxon>
    </lineage>
</organism>
<dbReference type="Proteomes" id="UP001295684">
    <property type="component" value="Unassembled WGS sequence"/>
</dbReference>
<feature type="compositionally biased region" description="Low complexity" evidence="1">
    <location>
        <begin position="203"/>
        <end position="212"/>
    </location>
</feature>
<protein>
    <recommendedName>
        <fullName evidence="4">RING-type domain-containing protein</fullName>
    </recommendedName>
</protein>
<accession>A0AAD1UHP9</accession>
<sequence length="344" mass="38632">MNLQDSEPIEYNKSLLAAVSKQCKGFDPGLMFCLGFTYCRLGDKYDPKGFIALAKIAHKKISRHRFPRDKIEKTYRDMYEQDYLGEVLNLQWFKDEHDAFEEEFQEIEAPAPKEEVIPRFKQESQQKLLHEDHKTDKHVDIKHEDPPTKDSPVKDPPVKDPPVKDPPIKDPKTHLQNPQPLTSTSSEAKNPRKRNYTERSSSDSDTSEAARPSNPPPNPSNAPQPAPPVSSCTGPPQSAPCQIPAAAAHPSSKSQIAETPQSPPQPCIHCGQPFKGAPLSLGCGHNFHYDCMKEGILAQFEANIVPLKCPTQGCKSEFSEEQIMTLTSKEHFEHYKRIQAQMKG</sequence>
<evidence type="ECO:0000313" key="3">
    <source>
        <dbReference type="Proteomes" id="UP001295684"/>
    </source>
</evidence>